<dbReference type="EMBL" id="MVBK01000065">
    <property type="protein sequence ID" value="OOG23408.1"/>
    <property type="molecule type" value="Genomic_DNA"/>
</dbReference>
<dbReference type="GO" id="GO:1990281">
    <property type="term" value="C:efflux pump complex"/>
    <property type="evidence" value="ECO:0007669"/>
    <property type="project" value="TreeGrafter"/>
</dbReference>
<dbReference type="Pfam" id="PF02321">
    <property type="entry name" value="OEP"/>
    <property type="match status" value="2"/>
</dbReference>
<feature type="region of interest" description="Disordered" evidence="8">
    <location>
        <begin position="70"/>
        <end position="89"/>
    </location>
</feature>
<dbReference type="InterPro" id="IPR010130">
    <property type="entry name" value="T1SS_OMP_TolC"/>
</dbReference>
<comment type="similarity">
    <text evidence="2">Belongs to the outer membrane factor (OMF) (TC 1.B.17) family.</text>
</comment>
<keyword evidence="5" id="KW-0812">Transmembrane</keyword>
<dbReference type="AlphaFoldDB" id="A0A1V3NEU8"/>
<evidence type="ECO:0000313" key="10">
    <source>
        <dbReference type="Proteomes" id="UP000189462"/>
    </source>
</evidence>
<gene>
    <name evidence="9" type="ORF">B1C78_11335</name>
</gene>
<dbReference type="GO" id="GO:0015562">
    <property type="term" value="F:efflux transmembrane transporter activity"/>
    <property type="evidence" value="ECO:0007669"/>
    <property type="project" value="InterPro"/>
</dbReference>
<evidence type="ECO:0000256" key="7">
    <source>
        <dbReference type="ARBA" id="ARBA00023237"/>
    </source>
</evidence>
<evidence type="ECO:0000256" key="6">
    <source>
        <dbReference type="ARBA" id="ARBA00023136"/>
    </source>
</evidence>
<dbReference type="PANTHER" id="PTHR30026">
    <property type="entry name" value="OUTER MEMBRANE PROTEIN TOLC"/>
    <property type="match status" value="1"/>
</dbReference>
<dbReference type="InterPro" id="IPR051906">
    <property type="entry name" value="TolC-like"/>
</dbReference>
<evidence type="ECO:0000256" key="2">
    <source>
        <dbReference type="ARBA" id="ARBA00007613"/>
    </source>
</evidence>
<dbReference type="STRING" id="108003.B1C78_11335"/>
<keyword evidence="4" id="KW-1134">Transmembrane beta strand</keyword>
<accession>A0A1V3NEU8</accession>
<keyword evidence="10" id="KW-1185">Reference proteome</keyword>
<dbReference type="Gene3D" id="1.20.1600.10">
    <property type="entry name" value="Outer membrane efflux proteins (OEP)"/>
    <property type="match status" value="1"/>
</dbReference>
<keyword evidence="7" id="KW-0998">Cell outer membrane</keyword>
<dbReference type="GO" id="GO:0009279">
    <property type="term" value="C:cell outer membrane"/>
    <property type="evidence" value="ECO:0007669"/>
    <property type="project" value="UniProtKB-SubCell"/>
</dbReference>
<dbReference type="NCBIfam" id="TIGR01844">
    <property type="entry name" value="type_I_sec_TolC"/>
    <property type="match status" value="1"/>
</dbReference>
<keyword evidence="3" id="KW-0813">Transport</keyword>
<keyword evidence="6" id="KW-0472">Membrane</keyword>
<evidence type="ECO:0000313" key="9">
    <source>
        <dbReference type="EMBL" id="OOG23408.1"/>
    </source>
</evidence>
<dbReference type="PANTHER" id="PTHR30026:SF20">
    <property type="entry name" value="OUTER MEMBRANE PROTEIN TOLC"/>
    <property type="match status" value="1"/>
</dbReference>
<protein>
    <submittedName>
        <fullName evidence="9">Type I secretion protein TolC</fullName>
    </submittedName>
</protein>
<dbReference type="InterPro" id="IPR003423">
    <property type="entry name" value="OMP_efflux"/>
</dbReference>
<dbReference type="GO" id="GO:0015288">
    <property type="term" value="F:porin activity"/>
    <property type="evidence" value="ECO:0007669"/>
    <property type="project" value="TreeGrafter"/>
</dbReference>
<dbReference type="SUPFAM" id="SSF56954">
    <property type="entry name" value="Outer membrane efflux proteins (OEP)"/>
    <property type="match status" value="1"/>
</dbReference>
<comment type="caution">
    <text evidence="9">The sequence shown here is derived from an EMBL/GenBank/DDBJ whole genome shotgun (WGS) entry which is preliminary data.</text>
</comment>
<comment type="subcellular location">
    <subcellularLocation>
        <location evidence="1">Cell outer membrane</location>
    </subcellularLocation>
</comment>
<name>A0A1V3NEU8_9GAMM</name>
<sequence>MFAGSRTMLLALVLFAWGLAPLKAHGADLWSVYQVALEHDAELRAAEADFRAALEARPQARSVLLPQLEAGASQSHTRTEPSGLPNDSFDTTRLELTLNQTVYDHRNYVALRQADLGIAQATAVRDSARQELIVRVAEAYFGVLAAQDNLSFAQAEKEAIGRQLEQSERRFEVGLIAITDVKESQAQFDIAVAQEIAAMNQLDVAREQLAVVTGQYYEALSGLRDTIPLTTPEPEDMDQWVATAVDSNLALTAQRFATEFAAEEIKRQRAGHYPTVGLQASYADVDTHGATGVNPQFQDRRESQIALQLRIPLYTGGRTTSLTRESRERFDGAREQLDLTQRRTVQQTRSAYLSVVSGASQVRALNRALESTQAAAEAAEAGFEVGTRTAVDVLLALREVFRAQRDFAQARYDFVLNTLRLKQAAGTLDEQDLRAVNAWLQ</sequence>
<organism evidence="9 10">
    <name type="scientific">Thioalkalivibrio denitrificans</name>
    <dbReference type="NCBI Taxonomy" id="108003"/>
    <lineage>
        <taxon>Bacteria</taxon>
        <taxon>Pseudomonadati</taxon>
        <taxon>Pseudomonadota</taxon>
        <taxon>Gammaproteobacteria</taxon>
        <taxon>Chromatiales</taxon>
        <taxon>Ectothiorhodospiraceae</taxon>
        <taxon>Thioalkalivibrio</taxon>
    </lineage>
</organism>
<evidence type="ECO:0000256" key="5">
    <source>
        <dbReference type="ARBA" id="ARBA00022692"/>
    </source>
</evidence>
<evidence type="ECO:0000256" key="4">
    <source>
        <dbReference type="ARBA" id="ARBA00022452"/>
    </source>
</evidence>
<proteinExistence type="inferred from homology"/>
<evidence type="ECO:0000256" key="3">
    <source>
        <dbReference type="ARBA" id="ARBA00022448"/>
    </source>
</evidence>
<evidence type="ECO:0000256" key="8">
    <source>
        <dbReference type="SAM" id="MobiDB-lite"/>
    </source>
</evidence>
<dbReference type="Proteomes" id="UP000189462">
    <property type="component" value="Unassembled WGS sequence"/>
</dbReference>
<evidence type="ECO:0000256" key="1">
    <source>
        <dbReference type="ARBA" id="ARBA00004442"/>
    </source>
</evidence>
<reference evidence="9 10" key="1">
    <citation type="submission" date="2017-02" db="EMBL/GenBank/DDBJ databases">
        <title>Genomic diversity within the haloalkaliphilic genus Thioalkalivibrio.</title>
        <authorList>
            <person name="Ahn A.-C."/>
            <person name="Meier-Kolthoff J."/>
            <person name="Overmars L."/>
            <person name="Richter M."/>
            <person name="Woyke T."/>
            <person name="Sorokin D.Y."/>
            <person name="Muyzer G."/>
        </authorList>
    </citation>
    <scope>NUCLEOTIDE SEQUENCE [LARGE SCALE GENOMIC DNA]</scope>
    <source>
        <strain evidence="9 10">ALJD</strain>
    </source>
</reference>